<dbReference type="GO" id="GO:0042597">
    <property type="term" value="C:periplasmic space"/>
    <property type="evidence" value="ECO:0007669"/>
    <property type="project" value="UniProtKB-SubCell"/>
</dbReference>
<dbReference type="STRING" id="441119.SAMN04488047_13012"/>
<dbReference type="InterPro" id="IPR038404">
    <property type="entry name" value="TRAP_DctP_sf"/>
</dbReference>
<dbReference type="NCBIfam" id="NF037995">
    <property type="entry name" value="TRAP_S1"/>
    <property type="match status" value="1"/>
</dbReference>
<evidence type="ECO:0000256" key="3">
    <source>
        <dbReference type="ARBA" id="ARBA00022764"/>
    </source>
</evidence>
<evidence type="ECO:0000313" key="4">
    <source>
        <dbReference type="EMBL" id="SFQ06230.1"/>
    </source>
</evidence>
<dbReference type="AlphaFoldDB" id="A0A1I5VFI2"/>
<accession>A0A1I5VFI2</accession>
<dbReference type="InterPro" id="IPR018389">
    <property type="entry name" value="DctP_fam"/>
</dbReference>
<name>A0A1I5VFI2_9RHOB</name>
<keyword evidence="3" id="KW-0574">Periplasm</keyword>
<dbReference type="PANTHER" id="PTHR33376">
    <property type="match status" value="1"/>
</dbReference>
<dbReference type="Proteomes" id="UP000199356">
    <property type="component" value="Unassembled WGS sequence"/>
</dbReference>
<organism evidence="4 5">
    <name type="scientific">Tranquillimonas alkanivorans</name>
    <dbReference type="NCBI Taxonomy" id="441119"/>
    <lineage>
        <taxon>Bacteria</taxon>
        <taxon>Pseudomonadati</taxon>
        <taxon>Pseudomonadota</taxon>
        <taxon>Alphaproteobacteria</taxon>
        <taxon>Rhodobacterales</taxon>
        <taxon>Roseobacteraceae</taxon>
        <taxon>Tranquillimonas</taxon>
    </lineage>
</organism>
<proteinExistence type="predicted"/>
<sequence>MPIFTELFGSGHRVVAVTVWAAAAVGDDHAMNRSRCRPVTAFEENVMANWQEDFTGSPESSYDLYGEGRRNKDALQSLSVREDYAMNHKTTRRSALRTLAGAGAATLAAPHIAGAQANGTTWKIQTSWPGGAGLQIFKDWANSIVEKTGGELAFQPFGANDVVGDFQLYDAVKNGVLDAVNPFTIYAQGIIPAATFLTSYPLGLRNPHEWDVFYYGLGGIDIARELYAAQGMHFVGPIHHGPNIIHSKVPIRSIDDFRGRKMRLPGGMVADVFSEIGAETTVLPGSEIFPALEKGTIDVADYVGPAVNYALGFSQVTDYIVMGPPGFMSLYQPVDLMDLTVRQDAWDALSPQMKQFVEMETHVYSDMHHAAIQKADQEAWDKFEADGTQVTRLSQDDVELMTEVAVPIWFQYANRDPNAARIFQIQLDYMQSGSLGYVDPLLTEGLELDL</sequence>
<gene>
    <name evidence="4" type="ORF">SAMN04488047_13012</name>
</gene>
<evidence type="ECO:0000313" key="5">
    <source>
        <dbReference type="Proteomes" id="UP000199356"/>
    </source>
</evidence>
<protein>
    <submittedName>
        <fullName evidence="4">TRAP-type mannitol/chloroaromatic compound transport system, substrate-binding protein</fullName>
    </submittedName>
</protein>
<dbReference type="GO" id="GO:0055085">
    <property type="term" value="P:transmembrane transport"/>
    <property type="evidence" value="ECO:0007669"/>
    <property type="project" value="InterPro"/>
</dbReference>
<dbReference type="EMBL" id="FOXA01000030">
    <property type="protein sequence ID" value="SFQ06230.1"/>
    <property type="molecule type" value="Genomic_DNA"/>
</dbReference>
<keyword evidence="5" id="KW-1185">Reference proteome</keyword>
<reference evidence="4 5" key="1">
    <citation type="submission" date="2016-10" db="EMBL/GenBank/DDBJ databases">
        <authorList>
            <person name="de Groot N.N."/>
        </authorList>
    </citation>
    <scope>NUCLEOTIDE SEQUENCE [LARGE SCALE GENOMIC DNA]</scope>
    <source>
        <strain evidence="4 5">DSM 19547</strain>
    </source>
</reference>
<comment type="subcellular location">
    <subcellularLocation>
        <location evidence="1">Periplasm</location>
    </subcellularLocation>
</comment>
<evidence type="ECO:0000256" key="2">
    <source>
        <dbReference type="ARBA" id="ARBA00022729"/>
    </source>
</evidence>
<evidence type="ECO:0000256" key="1">
    <source>
        <dbReference type="ARBA" id="ARBA00004418"/>
    </source>
</evidence>
<dbReference type="Pfam" id="PF03480">
    <property type="entry name" value="DctP"/>
    <property type="match status" value="1"/>
</dbReference>
<dbReference type="Gene3D" id="3.40.190.170">
    <property type="entry name" value="Bacterial extracellular solute-binding protein, family 7"/>
    <property type="match status" value="1"/>
</dbReference>
<dbReference type="PANTHER" id="PTHR33376:SF5">
    <property type="entry name" value="EXTRACYTOPLASMIC SOLUTE RECEPTOR PROTEIN"/>
    <property type="match status" value="1"/>
</dbReference>
<keyword evidence="2" id="KW-0732">Signal</keyword>